<dbReference type="PANTHER" id="PTHR31716:SF1">
    <property type="entry name" value="PROTEIN FMC1 HOMOLOG"/>
    <property type="match status" value="1"/>
</dbReference>
<dbReference type="STRING" id="6526.A0A2C9K400"/>
<dbReference type="VEuPathDB" id="VectorBase:BGLAX_041834"/>
<evidence type="ECO:0000313" key="5">
    <source>
        <dbReference type="Proteomes" id="UP001165740"/>
    </source>
</evidence>
<evidence type="ECO:0000313" key="6">
    <source>
        <dbReference type="RefSeq" id="XP_013060705.1"/>
    </source>
</evidence>
<dbReference type="PANTHER" id="PTHR31716">
    <property type="entry name" value="PROTEIN FMC1 HOMOLOG"/>
    <property type="match status" value="1"/>
</dbReference>
<evidence type="ECO:0000313" key="4">
    <source>
        <dbReference type="Proteomes" id="UP000076420"/>
    </source>
</evidence>
<reference evidence="3" key="1">
    <citation type="submission" date="2020-05" db="UniProtKB">
        <authorList>
            <consortium name="EnsemblMetazoa"/>
        </authorList>
    </citation>
    <scope>IDENTIFICATION</scope>
    <source>
        <strain evidence="3">BB02</strain>
    </source>
</reference>
<keyword evidence="5" id="KW-1185">Reference proteome</keyword>
<accession>A0A2C9K400</accession>
<organism evidence="3 4">
    <name type="scientific">Biomphalaria glabrata</name>
    <name type="common">Bloodfluke planorb</name>
    <name type="synonym">Freshwater snail</name>
    <dbReference type="NCBI Taxonomy" id="6526"/>
    <lineage>
        <taxon>Eukaryota</taxon>
        <taxon>Metazoa</taxon>
        <taxon>Spiralia</taxon>
        <taxon>Lophotrochozoa</taxon>
        <taxon>Mollusca</taxon>
        <taxon>Gastropoda</taxon>
        <taxon>Heterobranchia</taxon>
        <taxon>Euthyneura</taxon>
        <taxon>Panpulmonata</taxon>
        <taxon>Hygrophila</taxon>
        <taxon>Lymnaeoidea</taxon>
        <taxon>Planorbidae</taxon>
        <taxon>Biomphalaria</taxon>
    </lineage>
</organism>
<dbReference type="GO" id="GO:0005739">
    <property type="term" value="C:mitochondrion"/>
    <property type="evidence" value="ECO:0007669"/>
    <property type="project" value="TreeGrafter"/>
</dbReference>
<dbReference type="RefSeq" id="XP_013060705.1">
    <property type="nucleotide sequence ID" value="XM_013205251.2"/>
</dbReference>
<dbReference type="VEuPathDB" id="VectorBase:BGLB012770"/>
<gene>
    <name evidence="3" type="primary">106050294</name>
    <name evidence="6" type="synonym">LOC106050294</name>
</gene>
<dbReference type="AlphaFoldDB" id="A0A2C9K400"/>
<protein>
    <recommendedName>
        <fullName evidence="2">Protein FMC1 homolog</fullName>
    </recommendedName>
</protein>
<proteinExistence type="inferred from homology"/>
<dbReference type="Proteomes" id="UP001165740">
    <property type="component" value="Chromosome 11"/>
</dbReference>
<dbReference type="CDD" id="cd20271">
    <property type="entry name" value="Complex1_LYR_FMC1"/>
    <property type="match status" value="1"/>
</dbReference>
<dbReference type="GeneID" id="106050294"/>
<sequence>MDLANQNESRDKMASNSYRTLRSLARELKLIYKKKDMCEVPVYAYVQEQFRNFQVTGEKMCRARQEAEHLAQTYLCYLESTRKHEAISAHYRGKGERSVESSANIVGLKLPKLYSEETAQKSPEH</sequence>
<comment type="similarity">
    <text evidence="1">Belongs to the FMC1 family.</text>
</comment>
<dbReference type="KEGG" id="bgt:106050294"/>
<dbReference type="OMA" id="QYLITEF"/>
<dbReference type="OrthoDB" id="551431at2759"/>
<dbReference type="Proteomes" id="UP000076420">
    <property type="component" value="Unassembled WGS sequence"/>
</dbReference>
<dbReference type="EnsemblMetazoa" id="BGLB012770-RB">
    <property type="protein sequence ID" value="BGLB012770-PB"/>
    <property type="gene ID" value="BGLB012770"/>
</dbReference>
<reference evidence="6" key="2">
    <citation type="submission" date="2025-04" db="UniProtKB">
        <authorList>
            <consortium name="RefSeq"/>
        </authorList>
    </citation>
    <scope>IDENTIFICATION</scope>
</reference>
<dbReference type="InterPro" id="IPR037667">
    <property type="entry name" value="FMC1_homologue"/>
</dbReference>
<name>A0A2C9K400_BIOGL</name>
<evidence type="ECO:0000313" key="3">
    <source>
        <dbReference type="EnsemblMetazoa" id="BGLB012770-PB"/>
    </source>
</evidence>
<evidence type="ECO:0000256" key="1">
    <source>
        <dbReference type="ARBA" id="ARBA00009058"/>
    </source>
</evidence>
<evidence type="ECO:0000256" key="2">
    <source>
        <dbReference type="ARBA" id="ARBA00013846"/>
    </source>
</evidence>